<reference evidence="3" key="2">
    <citation type="journal article" date="2018" name="Sci. Data">
        <title>The draft genome sequence of cork oak.</title>
        <authorList>
            <person name="Ramos A.M."/>
            <person name="Usie A."/>
            <person name="Barbosa P."/>
            <person name="Barros P.M."/>
            <person name="Capote T."/>
            <person name="Chaves I."/>
            <person name="Simoes F."/>
            <person name="Abreu I."/>
            <person name="Carrasquinho I."/>
            <person name="Faro C."/>
            <person name="Guimaraes J.B."/>
            <person name="Mendonca D."/>
            <person name="Nobrega F."/>
            <person name="Rodrigues L."/>
            <person name="Saibo N.J.M."/>
            <person name="Varela M.C."/>
            <person name="Egas C."/>
            <person name="Matos J."/>
            <person name="Miguel C.M."/>
            <person name="Oliveira M.M."/>
            <person name="Ricardo C.P."/>
            <person name="Goncalves S."/>
        </authorList>
    </citation>
    <scope>NUCLEOTIDE SEQUENCE [LARGE SCALE GENOMIC DNA]</scope>
    <source>
        <strain evidence="3">HL8</strain>
    </source>
</reference>
<feature type="signal peptide" evidence="2">
    <location>
        <begin position="1"/>
        <end position="19"/>
    </location>
</feature>
<comment type="caution">
    <text evidence="3">The sequence shown here is derived from an EMBL/GenBank/DDBJ whole genome shotgun (WGS) entry which is preliminary data.</text>
</comment>
<organism evidence="3">
    <name type="scientific">Quercus suber</name>
    <name type="common">Cork oak</name>
    <dbReference type="NCBI Taxonomy" id="58331"/>
    <lineage>
        <taxon>Eukaryota</taxon>
        <taxon>Viridiplantae</taxon>
        <taxon>Streptophyta</taxon>
        <taxon>Embryophyta</taxon>
        <taxon>Tracheophyta</taxon>
        <taxon>Spermatophyta</taxon>
        <taxon>Magnoliopsida</taxon>
        <taxon>eudicotyledons</taxon>
        <taxon>Gunneridae</taxon>
        <taxon>Pentapetalae</taxon>
        <taxon>rosids</taxon>
        <taxon>fabids</taxon>
        <taxon>Fagales</taxon>
        <taxon>Fagaceae</taxon>
        <taxon>Quercus</taxon>
    </lineage>
</organism>
<evidence type="ECO:0000313" key="3">
    <source>
        <dbReference type="EMBL" id="KAK7857107.1"/>
    </source>
</evidence>
<name>A0AAW0M0P1_QUESU</name>
<accession>A0AAW0M0P1</accession>
<evidence type="ECO:0000256" key="1">
    <source>
        <dbReference type="SAM" id="Phobius"/>
    </source>
</evidence>
<proteinExistence type="predicted"/>
<dbReference type="AlphaFoldDB" id="A0AAW0M0P1"/>
<feature type="chain" id="PRO_5043765847" evidence="2">
    <location>
        <begin position="20"/>
        <end position="215"/>
    </location>
</feature>
<reference evidence="3" key="3">
    <citation type="submission" date="2023-07" db="EMBL/GenBank/DDBJ databases">
        <title>An improved reference 1 genome and first organelle genomes of Quercus suber.</title>
        <authorList>
            <consortium name="Genosuber Consortium"/>
            <person name="Usie A."/>
            <person name="Serra O."/>
            <person name="Barros P."/>
        </authorList>
    </citation>
    <scope>NUCLEOTIDE SEQUENCE</scope>
    <source>
        <strain evidence="3">HL8</strain>
        <tissue evidence="3">Leaves</tissue>
    </source>
</reference>
<gene>
    <name evidence="3" type="ORF">CFP56_019754</name>
</gene>
<sequence>MGNQWIILLCSMFVICHESRRFAVQARYRQSEVHLGIADSPIEVHLGIADRKFIWVSLIGSSSGYRCTGQFSIFSVIFGISVLLLFLVVDHIYFLYRLTCLAAAKTAMFSTCQSQIGARAVLHDCNIRVADSQFKLGIANRKFISVSPILRSKFISVSPYRSVLHLLCDFRYCFRSQLVRCCRTSRVLHQHTKNYDYYTYHLILMHLPMVMLLET</sequence>
<keyword evidence="1" id="KW-0812">Transmembrane</keyword>
<dbReference type="EMBL" id="PKMF04000030">
    <property type="protein sequence ID" value="KAK7857107.1"/>
    <property type="molecule type" value="Genomic_DNA"/>
</dbReference>
<feature type="transmembrane region" description="Helical" evidence="1">
    <location>
        <begin position="71"/>
        <end position="96"/>
    </location>
</feature>
<evidence type="ECO:0000256" key="2">
    <source>
        <dbReference type="SAM" id="SignalP"/>
    </source>
</evidence>
<protein>
    <submittedName>
        <fullName evidence="3">Uncharacterized protein</fullName>
    </submittedName>
</protein>
<keyword evidence="1" id="KW-1133">Transmembrane helix</keyword>
<keyword evidence="2" id="KW-0732">Signal</keyword>
<reference evidence="3" key="1">
    <citation type="submission" date="2017-12" db="EMBL/GenBank/DDBJ databases">
        <authorList>
            <person name="Barbosa P."/>
            <person name="Usie A."/>
            <person name="Ramos A.M."/>
        </authorList>
    </citation>
    <scope>NUCLEOTIDE SEQUENCE</scope>
    <source>
        <strain evidence="3">HL8</strain>
        <tissue evidence="3">Leaves</tissue>
    </source>
</reference>
<keyword evidence="1" id="KW-0472">Membrane</keyword>